<feature type="region of interest" description="Disordered" evidence="1">
    <location>
        <begin position="99"/>
        <end position="138"/>
    </location>
</feature>
<dbReference type="Pfam" id="PF05930">
    <property type="entry name" value="Phage_AlpA"/>
    <property type="match status" value="1"/>
</dbReference>
<gene>
    <name evidence="2" type="ORF">ACFPIE_16110</name>
</gene>
<dbReference type="InterPro" id="IPR010260">
    <property type="entry name" value="AlpA"/>
</dbReference>
<feature type="compositionally biased region" description="Polar residues" evidence="1">
    <location>
        <begin position="129"/>
        <end position="138"/>
    </location>
</feature>
<keyword evidence="3" id="KW-1185">Reference proteome</keyword>
<dbReference type="Proteomes" id="UP001596152">
    <property type="component" value="Unassembled WGS sequence"/>
</dbReference>
<protein>
    <submittedName>
        <fullName evidence="2">Helix-turn-helix transcriptional regulator</fullName>
    </submittedName>
</protein>
<reference evidence="3" key="1">
    <citation type="journal article" date="2019" name="Int. J. Syst. Evol. Microbiol.">
        <title>The Global Catalogue of Microorganisms (GCM) 10K type strain sequencing project: providing services to taxonomists for standard genome sequencing and annotation.</title>
        <authorList>
            <consortium name="The Broad Institute Genomics Platform"/>
            <consortium name="The Broad Institute Genome Sequencing Center for Infectious Disease"/>
            <person name="Wu L."/>
            <person name="Ma J."/>
        </authorList>
    </citation>
    <scope>NUCLEOTIDE SEQUENCE [LARGE SCALE GENOMIC DNA]</scope>
    <source>
        <strain evidence="3">JCM 12125</strain>
    </source>
</reference>
<evidence type="ECO:0000313" key="2">
    <source>
        <dbReference type="EMBL" id="MFC5345440.1"/>
    </source>
</evidence>
<dbReference type="RefSeq" id="WP_372693228.1">
    <property type="nucleotide sequence ID" value="NZ_CP169082.1"/>
</dbReference>
<dbReference type="EMBL" id="JBHSLF010000048">
    <property type="protein sequence ID" value="MFC5345440.1"/>
    <property type="molecule type" value="Genomic_DNA"/>
</dbReference>
<accession>A0ABW0FUM8</accession>
<comment type="caution">
    <text evidence="2">The sequence shown here is derived from an EMBL/GenBank/DDBJ whole genome shotgun (WGS) entry which is preliminary data.</text>
</comment>
<evidence type="ECO:0000256" key="1">
    <source>
        <dbReference type="SAM" id="MobiDB-lite"/>
    </source>
</evidence>
<name>A0ABW0FUM8_9CAUL</name>
<sequence>MDPVSEPPPFDALEDRILPWSQVRVICGLSRTTVWRMQKSGDFPACVQVSRNRVGWWQSELLAWRRARTPRRLPEPRAVVSAQEPVEPVEPPQIRRIQEQAKGAARPEAVIDPDPGAKTRRKRKAAVAENQTAFDFGG</sequence>
<evidence type="ECO:0000313" key="3">
    <source>
        <dbReference type="Proteomes" id="UP001596152"/>
    </source>
</evidence>
<organism evidence="2 3">
    <name type="scientific">Brevundimonas staleyi</name>
    <dbReference type="NCBI Taxonomy" id="74326"/>
    <lineage>
        <taxon>Bacteria</taxon>
        <taxon>Pseudomonadati</taxon>
        <taxon>Pseudomonadota</taxon>
        <taxon>Alphaproteobacteria</taxon>
        <taxon>Caulobacterales</taxon>
        <taxon>Caulobacteraceae</taxon>
        <taxon>Brevundimonas</taxon>
    </lineage>
</organism>
<dbReference type="Gene3D" id="1.10.238.160">
    <property type="match status" value="1"/>
</dbReference>
<proteinExistence type="predicted"/>